<accession>A0ABD3X7R9</accession>
<protein>
    <recommendedName>
        <fullName evidence="4">VWFD domain-containing protein</fullName>
    </recommendedName>
</protein>
<sequence length="948" mass="107698">AGNISRPVVRPEIRQLSSNKNQLVFYCDIDHVSDISIQYQVTWYRDTFETGSQLMSTTYIKYESSEIFRSRTYLSEALITLGMTIVCSISSIELNIATASEPYFVGFEMISNNSLKLQYSEEALVSIRLTVPFGCQRQNEECFLGVNMFYLETGADNCLLPVAAALSSCGVRISSWRWNQSYAVRLANKHGQNLHSISRTYNIRFRTDERFDHEFFRNYTLPRDIQVEATSNSSSLNGKECHAICDPHMQTFDGRYYENQKEGTYILYTNLKIPVQVQMRTNPCYGFREGPPFCPCGVAIAAGRDVFVVDRCSIPIKIYMPQCDEGILQGKIKSDGNIYQVHLPSGSWVTITSGISFNIYIYPSLSDHMSTSGLCGYLDSEIQNDFMLRNRTTVPENKFEDFNSNWLVKPEEDLFNTSNYLHLPGWPREDYFCICGEFQHGSVSRHDNCSPDSRKFCPESTLNDSLAADCSRKLSTNVRVSVQLDPSDFNVSQSRNDTTMPKRNFTEASANNECWSYLNSSLLFKKCSEVPDIVPESFANTCTKDALITKTMFWAATHLDNAQKKCIYQVTVNQPLPEQIIKDNNVTLNPDEPARNKTTNETEVYTSELLQDLKDMACPMNCTDQGNCSKGQCICWKGYGGNDCSVDLNKAPDVYGIPNRGVCDLHETSCDHASILGSNFADSPNLSCRISLFQVKRTESRFNDSNSIILKAKWISFAEISCPIADVRSKRSIEFPDDLDTLAIGYRVAVGNKREIFGRNISLLILDSLCVDCIKAGFDIACTLKDGYNLVNRRCIKRKPPEEKPESGSIVLIISTVVGSVLAVIVIGVIFLYCRILRRRAKYRKERQETAYEDMQEMEDQRETYSNVDEVYDQITDLSDDYLTAQMTTHTADKSADGQGSYYNLGNTEKNVSEGHAYFQHSQLMNVRQELRNRDFYWRHQYTFPNAQ</sequence>
<dbReference type="CDD" id="cd12087">
    <property type="entry name" value="TM_EGFR-like"/>
    <property type="match status" value="1"/>
</dbReference>
<dbReference type="AlphaFoldDB" id="A0ABD3X7R9"/>
<feature type="non-terminal residue" evidence="5">
    <location>
        <position position="1"/>
    </location>
</feature>
<comment type="caution">
    <text evidence="5">The sequence shown here is derived from an EMBL/GenBank/DDBJ whole genome shotgun (WGS) entry which is preliminary data.</text>
</comment>
<dbReference type="InterPro" id="IPR001846">
    <property type="entry name" value="VWF_type-D"/>
</dbReference>
<dbReference type="Gene3D" id="2.10.25.10">
    <property type="entry name" value="Laminin"/>
    <property type="match status" value="1"/>
</dbReference>
<dbReference type="PANTHER" id="PTHR14949">
    <property type="entry name" value="EGF-LIKE-DOMAIN, MULTIPLE 7, 8"/>
    <property type="match status" value="1"/>
</dbReference>
<keyword evidence="3" id="KW-1133">Transmembrane helix</keyword>
<keyword evidence="2" id="KW-1015">Disulfide bond</keyword>
<evidence type="ECO:0000313" key="6">
    <source>
        <dbReference type="Proteomes" id="UP001634394"/>
    </source>
</evidence>
<name>A0ABD3X7R9_SINWO</name>
<keyword evidence="3" id="KW-0812">Transmembrane</keyword>
<dbReference type="Pfam" id="PF26129">
    <property type="entry name" value="Vwde"/>
    <property type="match status" value="1"/>
</dbReference>
<dbReference type="InterPro" id="IPR058727">
    <property type="entry name" value="Helical_Vwde"/>
</dbReference>
<feature type="domain" description="VWFD" evidence="4">
    <location>
        <begin position="239"/>
        <end position="414"/>
    </location>
</feature>
<keyword evidence="1" id="KW-0732">Signal</keyword>
<dbReference type="PROSITE" id="PS51233">
    <property type="entry name" value="VWFD"/>
    <property type="match status" value="1"/>
</dbReference>
<evidence type="ECO:0000256" key="1">
    <source>
        <dbReference type="ARBA" id="ARBA00022729"/>
    </source>
</evidence>
<proteinExistence type="predicted"/>
<reference evidence="5 6" key="1">
    <citation type="submission" date="2024-11" db="EMBL/GenBank/DDBJ databases">
        <title>Chromosome-level genome assembly of the freshwater bivalve Anodonta woodiana.</title>
        <authorList>
            <person name="Chen X."/>
        </authorList>
    </citation>
    <scope>NUCLEOTIDE SEQUENCE [LARGE SCALE GENOMIC DNA]</scope>
    <source>
        <strain evidence="5">MN2024</strain>
        <tissue evidence="5">Gills</tissue>
    </source>
</reference>
<dbReference type="InterPro" id="IPR050969">
    <property type="entry name" value="Dev_Signal_Modulators"/>
</dbReference>
<dbReference type="EMBL" id="JBJQND010000003">
    <property type="protein sequence ID" value="KAL3881775.1"/>
    <property type="molecule type" value="Genomic_DNA"/>
</dbReference>
<keyword evidence="6" id="KW-1185">Reference proteome</keyword>
<evidence type="ECO:0000256" key="2">
    <source>
        <dbReference type="ARBA" id="ARBA00023157"/>
    </source>
</evidence>
<evidence type="ECO:0000256" key="3">
    <source>
        <dbReference type="SAM" id="Phobius"/>
    </source>
</evidence>
<dbReference type="Proteomes" id="UP001634394">
    <property type="component" value="Unassembled WGS sequence"/>
</dbReference>
<evidence type="ECO:0000313" key="5">
    <source>
        <dbReference type="EMBL" id="KAL3881775.1"/>
    </source>
</evidence>
<dbReference type="PANTHER" id="PTHR14949:SF56">
    <property type="entry name" value="EGF-LIKE-DOMAIN, MULTIPLE 7"/>
    <property type="match status" value="1"/>
</dbReference>
<feature type="transmembrane region" description="Helical" evidence="3">
    <location>
        <begin position="810"/>
        <end position="834"/>
    </location>
</feature>
<keyword evidence="3" id="KW-0472">Membrane</keyword>
<evidence type="ECO:0000259" key="4">
    <source>
        <dbReference type="PROSITE" id="PS51233"/>
    </source>
</evidence>
<dbReference type="Pfam" id="PF00094">
    <property type="entry name" value="VWD"/>
    <property type="match status" value="1"/>
</dbReference>
<gene>
    <name evidence="5" type="ORF">ACJMK2_028169</name>
</gene>
<organism evidence="5 6">
    <name type="scientific">Sinanodonta woodiana</name>
    <name type="common">Chinese pond mussel</name>
    <name type="synonym">Anodonta woodiana</name>
    <dbReference type="NCBI Taxonomy" id="1069815"/>
    <lineage>
        <taxon>Eukaryota</taxon>
        <taxon>Metazoa</taxon>
        <taxon>Spiralia</taxon>
        <taxon>Lophotrochozoa</taxon>
        <taxon>Mollusca</taxon>
        <taxon>Bivalvia</taxon>
        <taxon>Autobranchia</taxon>
        <taxon>Heteroconchia</taxon>
        <taxon>Palaeoheterodonta</taxon>
        <taxon>Unionida</taxon>
        <taxon>Unionoidea</taxon>
        <taxon>Unionidae</taxon>
        <taxon>Unioninae</taxon>
        <taxon>Sinanodonta</taxon>
    </lineage>
</organism>